<evidence type="ECO:0000313" key="8">
    <source>
        <dbReference type="EMBL" id="OBX11679.1"/>
    </source>
</evidence>
<evidence type="ECO:0000256" key="3">
    <source>
        <dbReference type="ARBA" id="ARBA00022452"/>
    </source>
</evidence>
<dbReference type="Gene3D" id="2.40.170.20">
    <property type="entry name" value="TonB-dependent receptor, beta-barrel domain"/>
    <property type="match status" value="1"/>
</dbReference>
<comment type="caution">
    <text evidence="8">The sequence shown here is derived from an EMBL/GenBank/DDBJ whole genome shotgun (WGS) entry which is preliminary data.</text>
</comment>
<keyword evidence="2" id="KW-0813">Transport</keyword>
<dbReference type="RefSeq" id="WP_066421157.1">
    <property type="nucleotide sequence ID" value="NZ_JTJU01000008.1"/>
</dbReference>
<protein>
    <submittedName>
        <fullName evidence="8">TonB-dependent receptor</fullName>
    </submittedName>
</protein>
<sequence>MKKYVINNLKWIIACSIISPSLFADLANPDDIQPIKDFAPPKPIPPTQAQKYQIENQFDRTDRSQYFSVTDPINNGISPLKISSGFYGRSFYNSVLSGAREANYYAILNLNHSKANDYKDADGNKADWGYTRFNQAMVLGWLPNHWSEYRFTLIHDDIDDDKQPQHQMDPINTERLVTRFNARLGAENLSNTLNTEFTYRKVKRHADNYTLRHNSPNVYMLLDREIYDVSLKYDRDFGQIHNMVGLSYQQDTHNGNRYVHTPNKDFLNGYRFADIRVNRFRLFDELSYQFNAQHKVALGITYENNQAKIRKANERIPNPNNPMLSFANPNQLWNLYFGQSVNNKIKQNTFSAEIKYDFTPTDLQQYSLSLGHIERIGNNPERFNSVAAVVVRLNNTMMNQNTMAAIIGNPWLKPEEHNRIKFDFDLKNEFYKGYLNSLIRNGWNIGGSLLYDNVKNLIIFDRVRKHSVLTNGGVISRNVNATIYSAQLYGNYNFDQHWAFGLKAQYNYGQNRTDHRPLYQVHPFELTTNLDYKNYFKYGSYNLGIAMRYVAKQSRGDFDPRTGLGIDRYDAAKAFTIADLYAGINIKDKYGIRLGVNNLFNRQYAEFISGDHVMALTPNVVYAPGRTYWLSLHTSF</sequence>
<keyword evidence="4" id="KW-0812">Transmembrane</keyword>
<keyword evidence="3" id="KW-1134">Transmembrane beta strand</keyword>
<evidence type="ECO:0000256" key="7">
    <source>
        <dbReference type="SAM" id="SignalP"/>
    </source>
</evidence>
<dbReference type="PANTHER" id="PTHR30069">
    <property type="entry name" value="TONB-DEPENDENT OUTER MEMBRANE RECEPTOR"/>
    <property type="match status" value="1"/>
</dbReference>
<keyword evidence="5" id="KW-0472">Membrane</keyword>
<dbReference type="InterPro" id="IPR010917">
    <property type="entry name" value="TonB_rcpt_CS"/>
</dbReference>
<organism evidence="8 9">
    <name type="scientific">Gallibacterium salpingitidis</name>
    <dbReference type="NCBI Taxonomy" id="505341"/>
    <lineage>
        <taxon>Bacteria</taxon>
        <taxon>Pseudomonadati</taxon>
        <taxon>Pseudomonadota</taxon>
        <taxon>Gammaproteobacteria</taxon>
        <taxon>Pasteurellales</taxon>
        <taxon>Pasteurellaceae</taxon>
        <taxon>Gallibacterium</taxon>
    </lineage>
</organism>
<dbReference type="GO" id="GO:0009279">
    <property type="term" value="C:cell outer membrane"/>
    <property type="evidence" value="ECO:0007669"/>
    <property type="project" value="UniProtKB-SubCell"/>
</dbReference>
<dbReference type="InterPro" id="IPR039426">
    <property type="entry name" value="TonB-dep_rcpt-like"/>
</dbReference>
<dbReference type="GO" id="GO:0015344">
    <property type="term" value="F:siderophore uptake transmembrane transporter activity"/>
    <property type="evidence" value="ECO:0007669"/>
    <property type="project" value="TreeGrafter"/>
</dbReference>
<feature type="chain" id="PRO_5044240982" evidence="7">
    <location>
        <begin position="25"/>
        <end position="636"/>
    </location>
</feature>
<dbReference type="InterPro" id="IPR036942">
    <property type="entry name" value="Beta-barrel_TonB_sf"/>
</dbReference>
<evidence type="ECO:0000256" key="2">
    <source>
        <dbReference type="ARBA" id="ARBA00022448"/>
    </source>
</evidence>
<reference evidence="8 9" key="1">
    <citation type="submission" date="2014-11" db="EMBL/GenBank/DDBJ databases">
        <title>Pan-genome of Gallibacterium spp.</title>
        <authorList>
            <person name="Kudirkiene E."/>
            <person name="Bojesen A.M."/>
        </authorList>
    </citation>
    <scope>NUCLEOTIDE SEQUENCE [LARGE SCALE GENOMIC DNA]</scope>
    <source>
        <strain evidence="8 9">18469/18</strain>
    </source>
</reference>
<accession>A0AB36E745</accession>
<evidence type="ECO:0000256" key="1">
    <source>
        <dbReference type="ARBA" id="ARBA00004571"/>
    </source>
</evidence>
<dbReference type="PROSITE" id="PS01156">
    <property type="entry name" value="TONB_DEPENDENT_REC_2"/>
    <property type="match status" value="1"/>
</dbReference>
<evidence type="ECO:0000313" key="9">
    <source>
        <dbReference type="Proteomes" id="UP000092527"/>
    </source>
</evidence>
<dbReference type="AlphaFoldDB" id="A0AB36E745"/>
<gene>
    <name evidence="8" type="ORF">QV09_01185</name>
</gene>
<keyword evidence="7" id="KW-0732">Signal</keyword>
<dbReference type="Proteomes" id="UP000092527">
    <property type="component" value="Unassembled WGS sequence"/>
</dbReference>
<evidence type="ECO:0000256" key="6">
    <source>
        <dbReference type="ARBA" id="ARBA00023237"/>
    </source>
</evidence>
<feature type="signal peptide" evidence="7">
    <location>
        <begin position="1"/>
        <end position="24"/>
    </location>
</feature>
<keyword evidence="8" id="KW-0675">Receptor</keyword>
<comment type="subcellular location">
    <subcellularLocation>
        <location evidence="1">Cell outer membrane</location>
        <topology evidence="1">Multi-pass membrane protein</topology>
    </subcellularLocation>
</comment>
<evidence type="ECO:0000256" key="4">
    <source>
        <dbReference type="ARBA" id="ARBA00022692"/>
    </source>
</evidence>
<name>A0AB36E745_9PAST</name>
<evidence type="ECO:0000256" key="5">
    <source>
        <dbReference type="ARBA" id="ARBA00023136"/>
    </source>
</evidence>
<dbReference type="PANTHER" id="PTHR30069:SF49">
    <property type="entry name" value="OUTER MEMBRANE PROTEIN C"/>
    <property type="match status" value="1"/>
</dbReference>
<proteinExistence type="predicted"/>
<dbReference type="GO" id="GO:0044718">
    <property type="term" value="P:siderophore transmembrane transport"/>
    <property type="evidence" value="ECO:0007669"/>
    <property type="project" value="TreeGrafter"/>
</dbReference>
<keyword evidence="6" id="KW-0998">Cell outer membrane</keyword>
<dbReference type="EMBL" id="JTJU01000008">
    <property type="protein sequence ID" value="OBX11679.1"/>
    <property type="molecule type" value="Genomic_DNA"/>
</dbReference>
<dbReference type="SUPFAM" id="SSF56935">
    <property type="entry name" value="Porins"/>
    <property type="match status" value="1"/>
</dbReference>